<name>A0A4R5LTI8_9GAMM</name>
<comment type="similarity">
    <text evidence="1">Belongs to the zinc-containing alcohol dehydrogenase family. Quinone oxidoreductase subfamily.</text>
</comment>
<keyword evidence="6" id="KW-0560">Oxidoreductase</keyword>
<protein>
    <recommendedName>
        <fullName evidence="9">enoyl-[acyl-carrier-protein] reductase</fullName>
        <ecNumber evidence="9">1.3.1.104</ecNumber>
    </recommendedName>
</protein>
<dbReference type="EMBL" id="SMSE01000001">
    <property type="protein sequence ID" value="TDG14673.1"/>
    <property type="molecule type" value="Genomic_DNA"/>
</dbReference>
<gene>
    <name evidence="13" type="ORF">E2F43_00020</name>
</gene>
<dbReference type="InterPro" id="IPR013154">
    <property type="entry name" value="ADH-like_N"/>
</dbReference>
<reference evidence="13 14" key="1">
    <citation type="submission" date="2019-03" db="EMBL/GenBank/DDBJ databases">
        <title>Seongchinamella monodicae gen. nov., sp. nov., a novel member of the Gammaproteobacteria isolated from a tidal mudflat of beach.</title>
        <authorList>
            <person name="Yang H.G."/>
            <person name="Kang J.W."/>
            <person name="Lee S.D."/>
        </authorList>
    </citation>
    <scope>NUCLEOTIDE SEQUENCE [LARGE SCALE GENOMIC DNA]</scope>
    <source>
        <strain evidence="13 14">GH4-78</strain>
    </source>
</reference>
<accession>A0A4R5LTI8</accession>
<keyword evidence="7" id="KW-0443">Lipid metabolism</keyword>
<dbReference type="RefSeq" id="WP_133208850.1">
    <property type="nucleotide sequence ID" value="NZ_SMSE01000001.1"/>
</dbReference>
<evidence type="ECO:0000256" key="2">
    <source>
        <dbReference type="ARBA" id="ARBA00022516"/>
    </source>
</evidence>
<evidence type="ECO:0000313" key="14">
    <source>
        <dbReference type="Proteomes" id="UP000295554"/>
    </source>
</evidence>
<dbReference type="AlphaFoldDB" id="A0A4R5LTI8"/>
<evidence type="ECO:0000256" key="11">
    <source>
        <dbReference type="SAM" id="SignalP"/>
    </source>
</evidence>
<dbReference type="Gene3D" id="3.40.50.720">
    <property type="entry name" value="NAD(P)-binding Rossmann-like Domain"/>
    <property type="match status" value="1"/>
</dbReference>
<dbReference type="GO" id="GO:0141148">
    <property type="term" value="F:enoyl-[acyl-carrier-protein] reductase (NADPH) activity"/>
    <property type="evidence" value="ECO:0007669"/>
    <property type="project" value="UniProtKB-EC"/>
</dbReference>
<organism evidence="13 14">
    <name type="scientific">Seongchinamella unica</name>
    <dbReference type="NCBI Taxonomy" id="2547392"/>
    <lineage>
        <taxon>Bacteria</taxon>
        <taxon>Pseudomonadati</taxon>
        <taxon>Pseudomonadota</taxon>
        <taxon>Gammaproteobacteria</taxon>
        <taxon>Cellvibrionales</taxon>
        <taxon>Halieaceae</taxon>
        <taxon>Seongchinamella</taxon>
    </lineage>
</organism>
<dbReference type="Proteomes" id="UP000295554">
    <property type="component" value="Unassembled WGS sequence"/>
</dbReference>
<keyword evidence="3" id="KW-0276">Fatty acid metabolism</keyword>
<comment type="caution">
    <text evidence="13">The sequence shown here is derived from an EMBL/GenBank/DDBJ whole genome shotgun (WGS) entry which is preliminary data.</text>
</comment>
<dbReference type="GO" id="GO:0006633">
    <property type="term" value="P:fatty acid biosynthetic process"/>
    <property type="evidence" value="ECO:0007669"/>
    <property type="project" value="UniProtKB-KW"/>
</dbReference>
<proteinExistence type="inferred from homology"/>
<evidence type="ECO:0000256" key="6">
    <source>
        <dbReference type="ARBA" id="ARBA00023002"/>
    </source>
</evidence>
<evidence type="ECO:0000256" key="1">
    <source>
        <dbReference type="ARBA" id="ARBA00010371"/>
    </source>
</evidence>
<dbReference type="SMART" id="SM00829">
    <property type="entry name" value="PKS_ER"/>
    <property type="match status" value="1"/>
</dbReference>
<keyword evidence="5" id="KW-0809">Transit peptide</keyword>
<dbReference type="InterPro" id="IPR036291">
    <property type="entry name" value="NAD(P)-bd_dom_sf"/>
</dbReference>
<sequence>MKTLSTVSILIFFLGAVSLALAGNSSGAGQQDGGAKLKYVEFSQLGNPAEVLVVKVDAPRSLKNGEIRVRVLATPIHPSNLLQIAGKYGVEPALPSTPGSEGVGRVVETSAEVTNLVVGQLVLLAGGGTWRDEIVAPAANFIPLPDLGSPSTAVIEQLSMTTVNPLTALLMLTSFVELEEGDWLVQSAANSAVGGYVIQLAKQRGIKTVNVVRREGLAEEMMSKGADVVLIDGPDLADQIASATGNAPVSLAIDAVGGETFTRLAKSLGHGGTLVAYGVLSGKPATLNTAITIFNDIRIRGFWLSKWFETAGMKEKQAAFGEIIPLIASGALKADVDSRFTVDEIKQAVSRAAQRGRNGKVLIVPNPG</sequence>
<evidence type="ECO:0000256" key="7">
    <source>
        <dbReference type="ARBA" id="ARBA00023098"/>
    </source>
</evidence>
<dbReference type="Gene3D" id="3.90.180.10">
    <property type="entry name" value="Medium-chain alcohol dehydrogenases, catalytic domain"/>
    <property type="match status" value="1"/>
</dbReference>
<evidence type="ECO:0000256" key="5">
    <source>
        <dbReference type="ARBA" id="ARBA00022946"/>
    </source>
</evidence>
<dbReference type="PANTHER" id="PTHR43981">
    <property type="entry name" value="ENOYL-[ACYL-CARRIER-PROTEIN] REDUCTASE, MITOCHONDRIAL"/>
    <property type="match status" value="1"/>
</dbReference>
<feature type="signal peptide" evidence="11">
    <location>
        <begin position="1"/>
        <end position="22"/>
    </location>
</feature>
<dbReference type="InterPro" id="IPR011032">
    <property type="entry name" value="GroES-like_sf"/>
</dbReference>
<keyword evidence="2" id="KW-0444">Lipid biosynthesis</keyword>
<keyword evidence="4" id="KW-0521">NADP</keyword>
<evidence type="ECO:0000256" key="8">
    <source>
        <dbReference type="ARBA" id="ARBA00023160"/>
    </source>
</evidence>
<dbReference type="EC" id="1.3.1.104" evidence="9"/>
<evidence type="ECO:0000256" key="9">
    <source>
        <dbReference type="ARBA" id="ARBA00038963"/>
    </source>
</evidence>
<dbReference type="SUPFAM" id="SSF50129">
    <property type="entry name" value="GroES-like"/>
    <property type="match status" value="1"/>
</dbReference>
<evidence type="ECO:0000256" key="4">
    <source>
        <dbReference type="ARBA" id="ARBA00022857"/>
    </source>
</evidence>
<dbReference type="CDD" id="cd05282">
    <property type="entry name" value="ETR_like"/>
    <property type="match status" value="1"/>
</dbReference>
<feature type="chain" id="PRO_5020741016" description="enoyl-[acyl-carrier-protein] reductase" evidence="11">
    <location>
        <begin position="23"/>
        <end position="368"/>
    </location>
</feature>
<evidence type="ECO:0000259" key="12">
    <source>
        <dbReference type="SMART" id="SM00829"/>
    </source>
</evidence>
<feature type="domain" description="Enoyl reductase (ER)" evidence="12">
    <location>
        <begin position="46"/>
        <end position="363"/>
    </location>
</feature>
<dbReference type="SUPFAM" id="SSF51735">
    <property type="entry name" value="NAD(P)-binding Rossmann-fold domains"/>
    <property type="match status" value="1"/>
</dbReference>
<dbReference type="InterPro" id="IPR051034">
    <property type="entry name" value="Mito_Enoyl-ACP_Reductase"/>
</dbReference>
<dbReference type="InterPro" id="IPR013149">
    <property type="entry name" value="ADH-like_C"/>
</dbReference>
<dbReference type="OrthoDB" id="8629910at2"/>
<evidence type="ECO:0000313" key="13">
    <source>
        <dbReference type="EMBL" id="TDG14673.1"/>
    </source>
</evidence>
<dbReference type="InterPro" id="IPR020843">
    <property type="entry name" value="ER"/>
</dbReference>
<keyword evidence="11" id="KW-0732">Signal</keyword>
<dbReference type="Pfam" id="PF00107">
    <property type="entry name" value="ADH_zinc_N"/>
    <property type="match status" value="1"/>
</dbReference>
<dbReference type="PANTHER" id="PTHR43981:SF2">
    <property type="entry name" value="ENOYL-[ACYL-CARRIER-PROTEIN] REDUCTASE, MITOCHONDRIAL"/>
    <property type="match status" value="1"/>
</dbReference>
<keyword evidence="8" id="KW-0275">Fatty acid biosynthesis</keyword>
<evidence type="ECO:0000256" key="10">
    <source>
        <dbReference type="ARBA" id="ARBA00048843"/>
    </source>
</evidence>
<evidence type="ECO:0000256" key="3">
    <source>
        <dbReference type="ARBA" id="ARBA00022832"/>
    </source>
</evidence>
<keyword evidence="14" id="KW-1185">Reference proteome</keyword>
<comment type="catalytic activity">
    <reaction evidence="10">
        <text>a 2,3-saturated acyl-[ACP] + NADP(+) = a (2E)-enoyl-[ACP] + NADPH + H(+)</text>
        <dbReference type="Rhea" id="RHEA:22564"/>
        <dbReference type="Rhea" id="RHEA-COMP:9925"/>
        <dbReference type="Rhea" id="RHEA-COMP:9926"/>
        <dbReference type="ChEBI" id="CHEBI:15378"/>
        <dbReference type="ChEBI" id="CHEBI:57783"/>
        <dbReference type="ChEBI" id="CHEBI:58349"/>
        <dbReference type="ChEBI" id="CHEBI:78784"/>
        <dbReference type="ChEBI" id="CHEBI:78785"/>
        <dbReference type="EC" id="1.3.1.104"/>
    </reaction>
</comment>
<dbReference type="Pfam" id="PF08240">
    <property type="entry name" value="ADH_N"/>
    <property type="match status" value="1"/>
</dbReference>